<dbReference type="CDD" id="cd18787">
    <property type="entry name" value="SF2_C_DEAD"/>
    <property type="match status" value="1"/>
</dbReference>
<proteinExistence type="predicted"/>
<dbReference type="Gene3D" id="3.40.50.300">
    <property type="entry name" value="P-loop containing nucleotide triphosphate hydrolases"/>
    <property type="match status" value="2"/>
</dbReference>
<dbReference type="RefSeq" id="XP_025597419.1">
    <property type="nucleotide sequence ID" value="XM_025744611.1"/>
</dbReference>
<feature type="domain" description="Helicase ATP-binding" evidence="14">
    <location>
        <begin position="335"/>
        <end position="511"/>
    </location>
</feature>
<keyword evidence="7" id="KW-0067">ATP-binding</keyword>
<dbReference type="PROSITE" id="PS51195">
    <property type="entry name" value="Q_MOTIF"/>
    <property type="match status" value="1"/>
</dbReference>
<evidence type="ECO:0000256" key="12">
    <source>
        <dbReference type="SAM" id="Coils"/>
    </source>
</evidence>
<dbReference type="AlphaFoldDB" id="A0A316Z5S8"/>
<dbReference type="SMART" id="SM00490">
    <property type="entry name" value="HELICc"/>
    <property type="match status" value="1"/>
</dbReference>
<feature type="region of interest" description="Disordered" evidence="13">
    <location>
        <begin position="1"/>
        <end position="68"/>
    </location>
</feature>
<dbReference type="STRING" id="58919.A0A316Z5S8"/>
<keyword evidence="9" id="KW-0539">Nucleus</keyword>
<keyword evidence="5" id="KW-0378">Hydrolase</keyword>
<dbReference type="InterPro" id="IPR050079">
    <property type="entry name" value="DEAD_box_RNA_helicase"/>
</dbReference>
<evidence type="ECO:0000256" key="8">
    <source>
        <dbReference type="ARBA" id="ARBA00022884"/>
    </source>
</evidence>
<evidence type="ECO:0000256" key="1">
    <source>
        <dbReference type="ARBA" id="ARBA00004123"/>
    </source>
</evidence>
<dbReference type="GO" id="GO:0005524">
    <property type="term" value="F:ATP binding"/>
    <property type="evidence" value="ECO:0007669"/>
    <property type="project" value="UniProtKB-KW"/>
</dbReference>
<evidence type="ECO:0000256" key="6">
    <source>
        <dbReference type="ARBA" id="ARBA00022806"/>
    </source>
</evidence>
<dbReference type="GO" id="GO:0005634">
    <property type="term" value="C:nucleus"/>
    <property type="evidence" value="ECO:0007669"/>
    <property type="project" value="UniProtKB-SubCell"/>
</dbReference>
<dbReference type="InterPro" id="IPR014014">
    <property type="entry name" value="RNA_helicase_DEAD_Q_motif"/>
</dbReference>
<keyword evidence="4" id="KW-0547">Nucleotide-binding</keyword>
<name>A0A316Z5S8_9BASI</name>
<evidence type="ECO:0000256" key="9">
    <source>
        <dbReference type="ARBA" id="ARBA00023242"/>
    </source>
</evidence>
<keyword evidence="8" id="KW-0694">RNA-binding</keyword>
<feature type="compositionally biased region" description="Gly residues" evidence="13">
    <location>
        <begin position="891"/>
        <end position="919"/>
    </location>
</feature>
<keyword evidence="18" id="KW-1185">Reference proteome</keyword>
<dbReference type="GO" id="GO:0010467">
    <property type="term" value="P:gene expression"/>
    <property type="evidence" value="ECO:0007669"/>
    <property type="project" value="UniProtKB-ARBA"/>
</dbReference>
<evidence type="ECO:0000256" key="13">
    <source>
        <dbReference type="SAM" id="MobiDB-lite"/>
    </source>
</evidence>
<evidence type="ECO:0000256" key="2">
    <source>
        <dbReference type="ARBA" id="ARBA00012552"/>
    </source>
</evidence>
<evidence type="ECO:0000256" key="10">
    <source>
        <dbReference type="ARBA" id="ARBA00047984"/>
    </source>
</evidence>
<feature type="domain" description="Helicase C-terminal" evidence="15">
    <location>
        <begin position="563"/>
        <end position="718"/>
    </location>
</feature>
<evidence type="ECO:0000256" key="7">
    <source>
        <dbReference type="ARBA" id="ARBA00022840"/>
    </source>
</evidence>
<evidence type="ECO:0000313" key="18">
    <source>
        <dbReference type="Proteomes" id="UP000245946"/>
    </source>
</evidence>
<dbReference type="InterPro" id="IPR014001">
    <property type="entry name" value="Helicase_ATP-bd"/>
</dbReference>
<protein>
    <recommendedName>
        <fullName evidence="2">RNA helicase</fullName>
        <ecNumber evidence="2">3.6.4.13</ecNumber>
    </recommendedName>
</protein>
<accession>A0A316Z5S8</accession>
<dbReference type="GeneID" id="37272155"/>
<dbReference type="GO" id="GO:0003723">
    <property type="term" value="F:RNA binding"/>
    <property type="evidence" value="ECO:0007669"/>
    <property type="project" value="UniProtKB-KW"/>
</dbReference>
<dbReference type="Pfam" id="PF00271">
    <property type="entry name" value="Helicase_C"/>
    <property type="match status" value="1"/>
</dbReference>
<feature type="compositionally biased region" description="Acidic residues" evidence="13">
    <location>
        <begin position="228"/>
        <end position="274"/>
    </location>
</feature>
<feature type="region of interest" description="Disordered" evidence="13">
    <location>
        <begin position="781"/>
        <end position="930"/>
    </location>
</feature>
<dbReference type="EMBL" id="KZ819296">
    <property type="protein sequence ID" value="PWN97140.1"/>
    <property type="molecule type" value="Genomic_DNA"/>
</dbReference>
<feature type="compositionally biased region" description="Basic residues" evidence="13">
    <location>
        <begin position="920"/>
        <end position="930"/>
    </location>
</feature>
<dbReference type="SUPFAM" id="SSF52540">
    <property type="entry name" value="P-loop containing nucleoside triphosphate hydrolases"/>
    <property type="match status" value="1"/>
</dbReference>
<dbReference type="PANTHER" id="PTHR47959:SF1">
    <property type="entry name" value="ATP-DEPENDENT RNA HELICASE DBPA"/>
    <property type="match status" value="1"/>
</dbReference>
<dbReference type="PROSITE" id="PS00039">
    <property type="entry name" value="DEAD_ATP_HELICASE"/>
    <property type="match status" value="1"/>
</dbReference>
<dbReference type="InterPro" id="IPR000629">
    <property type="entry name" value="RNA-helicase_DEAD-box_CS"/>
</dbReference>
<feature type="region of interest" description="Disordered" evidence="13">
    <location>
        <begin position="165"/>
        <end position="281"/>
    </location>
</feature>
<evidence type="ECO:0000256" key="11">
    <source>
        <dbReference type="PROSITE-ProRule" id="PRU00552"/>
    </source>
</evidence>
<evidence type="ECO:0000313" key="17">
    <source>
        <dbReference type="EMBL" id="PWN97140.1"/>
    </source>
</evidence>
<reference evidence="17 18" key="1">
    <citation type="journal article" date="2018" name="Mol. Biol. Evol.">
        <title>Broad Genomic Sampling Reveals a Smut Pathogenic Ancestry of the Fungal Clade Ustilaginomycotina.</title>
        <authorList>
            <person name="Kijpornyongpan T."/>
            <person name="Mondo S.J."/>
            <person name="Barry K."/>
            <person name="Sandor L."/>
            <person name="Lee J."/>
            <person name="Lipzen A."/>
            <person name="Pangilinan J."/>
            <person name="LaButti K."/>
            <person name="Hainaut M."/>
            <person name="Henrissat B."/>
            <person name="Grigoriev I.V."/>
            <person name="Spatafora J.W."/>
            <person name="Aime M.C."/>
        </authorList>
    </citation>
    <scope>NUCLEOTIDE SEQUENCE [LARGE SCALE GENOMIC DNA]</scope>
    <source>
        <strain evidence="17 18">MCA 4186</strain>
    </source>
</reference>
<feature type="coiled-coil region" evidence="12">
    <location>
        <begin position="707"/>
        <end position="734"/>
    </location>
</feature>
<feature type="domain" description="DEAD-box RNA helicase Q" evidence="16">
    <location>
        <begin position="304"/>
        <end position="332"/>
    </location>
</feature>
<dbReference type="EC" id="3.6.4.13" evidence="2"/>
<feature type="compositionally biased region" description="Acidic residues" evidence="13">
    <location>
        <begin position="37"/>
        <end position="51"/>
    </location>
</feature>
<feature type="compositionally biased region" description="Acidic residues" evidence="13">
    <location>
        <begin position="188"/>
        <end position="213"/>
    </location>
</feature>
<dbReference type="OrthoDB" id="10259843at2759"/>
<feature type="compositionally biased region" description="Basic and acidic residues" evidence="13">
    <location>
        <begin position="845"/>
        <end position="858"/>
    </location>
</feature>
<dbReference type="InterPro" id="IPR027417">
    <property type="entry name" value="P-loop_NTPase"/>
</dbReference>
<feature type="region of interest" description="Disordered" evidence="13">
    <location>
        <begin position="83"/>
        <end position="114"/>
    </location>
</feature>
<sequence>MPARTATKAAPARAASGSSAKPARSAAAAGDLVMTIDSDDDVGPGSDDEELALAGAAADEPDSAEEEDLAAIKGKKRLTAQLSKREKIRESVAGSSRAGAKGKGKADAPDGSGLAVSRDFEFDTEDAGYGTGAGWDLAVNGVKGSRELGAKLSVDDIIERRRKRLPEVLLPAPESEDEADAAGSASGEELESAEEDLEFAGFGDEDDESDEEGFGAGLRKARTAPAAEAEDDKSDEEDEEDEDDEDESAGSEDESASADSADEDSGEDESDQETEVQKARKAAYFAQEPEAAAKSGGAADDEAPSFAALGLSRPLLRALGAMGFHAPTPIQARSIPLSLAGKDIVAGAVTGSGKTAAFMIPVLERLAHRAKGRDEAKTRVVVLTPTRELAVQCHAVGKALGQFMDIRFCLAVGGLSVKAQEAELKLRPEVIIATPGRLIDHIRNSASFGIDDVEILIMDEADRMLEEGFAAELNEIVQATPKGRQTMLFSATMTDDVDELVRLSLRRPVRLFVDPKRTTAAKLIQEFVRVRGSGSAGSAAELTAGSSSSAGGRRTEDEARPALLLSLCTRTFRHQVIIFVRSKKLAHQLKIVFGLVGLSAAELHGDLSQEQRLLALQNFRDGKVDFLIATDLASRGLDIRGVQTVINYDMPAQFEQYLHRVGRTARAGRNGRAVTLVGEADRRLLKTALKRSPASQVKHRLIPPEVVSSMITQLDELKGEVEEVMKEEREEKAMRTAEMELTKGSNMIEHRDEIMSRPKRTWFQSEKDKLEAKNVSAADYAAKVDPKEAQKKRKADEAPKRGKFDGLSRKQKRSKMLREEIAEENLQPMVDASVRAAKKAHRPRAMGEPEPPKRADKTKTKKKRSSTSALKVGKQGGGFARDLGERSGEARSGGGGGGGGGARKKAGGGPLGGKPGKGGARSKGKSGRKR</sequence>
<evidence type="ECO:0000259" key="16">
    <source>
        <dbReference type="PROSITE" id="PS51195"/>
    </source>
</evidence>
<dbReference type="PROSITE" id="PS51192">
    <property type="entry name" value="HELICASE_ATP_BIND_1"/>
    <property type="match status" value="1"/>
</dbReference>
<dbReference type="Pfam" id="PF00270">
    <property type="entry name" value="DEAD"/>
    <property type="match status" value="1"/>
</dbReference>
<feature type="short sequence motif" description="Q motif" evidence="11">
    <location>
        <begin position="304"/>
        <end position="332"/>
    </location>
</feature>
<keyword evidence="3" id="KW-0690">Ribosome biogenesis</keyword>
<dbReference type="Proteomes" id="UP000245946">
    <property type="component" value="Unassembled WGS sequence"/>
</dbReference>
<dbReference type="GO" id="GO:0005829">
    <property type="term" value="C:cytosol"/>
    <property type="evidence" value="ECO:0007669"/>
    <property type="project" value="TreeGrafter"/>
</dbReference>
<dbReference type="GO" id="GO:0003724">
    <property type="term" value="F:RNA helicase activity"/>
    <property type="evidence" value="ECO:0007669"/>
    <property type="project" value="UniProtKB-EC"/>
</dbReference>
<keyword evidence="12" id="KW-0175">Coiled coil</keyword>
<dbReference type="PANTHER" id="PTHR47959">
    <property type="entry name" value="ATP-DEPENDENT RNA HELICASE RHLE-RELATED"/>
    <property type="match status" value="1"/>
</dbReference>
<evidence type="ECO:0000259" key="15">
    <source>
        <dbReference type="PROSITE" id="PS51194"/>
    </source>
</evidence>
<keyword evidence="6" id="KW-0347">Helicase</keyword>
<gene>
    <name evidence="17" type="ORF">FA09DRAFT_343685</name>
</gene>
<organism evidence="17 18">
    <name type="scientific">Tilletiopsis washingtonensis</name>
    <dbReference type="NCBI Taxonomy" id="58919"/>
    <lineage>
        <taxon>Eukaryota</taxon>
        <taxon>Fungi</taxon>
        <taxon>Dikarya</taxon>
        <taxon>Basidiomycota</taxon>
        <taxon>Ustilaginomycotina</taxon>
        <taxon>Exobasidiomycetes</taxon>
        <taxon>Entylomatales</taxon>
        <taxon>Entylomatales incertae sedis</taxon>
        <taxon>Tilletiopsis</taxon>
    </lineage>
</organism>
<evidence type="ECO:0000256" key="3">
    <source>
        <dbReference type="ARBA" id="ARBA00022517"/>
    </source>
</evidence>
<dbReference type="PROSITE" id="PS51194">
    <property type="entry name" value="HELICASE_CTER"/>
    <property type="match status" value="1"/>
</dbReference>
<feature type="compositionally biased region" description="Basic and acidic residues" evidence="13">
    <location>
        <begin position="782"/>
        <end position="808"/>
    </location>
</feature>
<dbReference type="GO" id="GO:0042254">
    <property type="term" value="P:ribosome biogenesis"/>
    <property type="evidence" value="ECO:0007669"/>
    <property type="project" value="UniProtKB-KW"/>
</dbReference>
<dbReference type="InterPro" id="IPR001650">
    <property type="entry name" value="Helicase_C-like"/>
</dbReference>
<feature type="compositionally biased region" description="Low complexity" evidence="13">
    <location>
        <begin position="1"/>
        <end position="30"/>
    </location>
</feature>
<evidence type="ECO:0000256" key="5">
    <source>
        <dbReference type="ARBA" id="ARBA00022801"/>
    </source>
</evidence>
<evidence type="ECO:0000259" key="14">
    <source>
        <dbReference type="PROSITE" id="PS51192"/>
    </source>
</evidence>
<dbReference type="GO" id="GO:0016787">
    <property type="term" value="F:hydrolase activity"/>
    <property type="evidence" value="ECO:0007669"/>
    <property type="project" value="UniProtKB-KW"/>
</dbReference>
<comment type="subcellular location">
    <subcellularLocation>
        <location evidence="1">Nucleus</location>
    </subcellularLocation>
</comment>
<feature type="compositionally biased region" description="Acidic residues" evidence="13">
    <location>
        <begin position="59"/>
        <end position="68"/>
    </location>
</feature>
<dbReference type="InterPro" id="IPR011545">
    <property type="entry name" value="DEAD/DEAH_box_helicase_dom"/>
</dbReference>
<evidence type="ECO:0000256" key="4">
    <source>
        <dbReference type="ARBA" id="ARBA00022741"/>
    </source>
</evidence>
<dbReference type="CDD" id="cd17947">
    <property type="entry name" value="DEADc_DDX27"/>
    <property type="match status" value="1"/>
</dbReference>
<comment type="catalytic activity">
    <reaction evidence="10">
        <text>ATP + H2O = ADP + phosphate + H(+)</text>
        <dbReference type="Rhea" id="RHEA:13065"/>
        <dbReference type="ChEBI" id="CHEBI:15377"/>
        <dbReference type="ChEBI" id="CHEBI:15378"/>
        <dbReference type="ChEBI" id="CHEBI:30616"/>
        <dbReference type="ChEBI" id="CHEBI:43474"/>
        <dbReference type="ChEBI" id="CHEBI:456216"/>
        <dbReference type="EC" id="3.6.4.13"/>
    </reaction>
</comment>
<dbReference type="SMART" id="SM00487">
    <property type="entry name" value="DEXDc"/>
    <property type="match status" value="1"/>
</dbReference>